<dbReference type="GO" id="GO:0005789">
    <property type="term" value="C:endoplasmic reticulum membrane"/>
    <property type="evidence" value="ECO:0007669"/>
    <property type="project" value="InterPro"/>
</dbReference>
<evidence type="ECO:0000259" key="8">
    <source>
        <dbReference type="PROSITE" id="PS50202"/>
    </source>
</evidence>
<proteinExistence type="inferred from homology"/>
<evidence type="ECO:0000256" key="3">
    <source>
        <dbReference type="ARBA" id="ARBA00022692"/>
    </source>
</evidence>
<dbReference type="Gene3D" id="2.60.40.10">
    <property type="entry name" value="Immunoglobulins"/>
    <property type="match status" value="1"/>
</dbReference>
<evidence type="ECO:0000256" key="5">
    <source>
        <dbReference type="ARBA" id="ARBA00023136"/>
    </source>
</evidence>
<dbReference type="SUPFAM" id="SSF49354">
    <property type="entry name" value="PapD-like"/>
    <property type="match status" value="1"/>
</dbReference>
<keyword evidence="3 7" id="KW-0812">Transmembrane</keyword>
<dbReference type="AlphaFoldDB" id="A0A7S0DFR2"/>
<dbReference type="InterPro" id="IPR008962">
    <property type="entry name" value="PapD-like_sf"/>
</dbReference>
<name>A0A7S0DFR2_MICPS</name>
<organism evidence="9">
    <name type="scientific">Micromonas pusilla</name>
    <name type="common">Picoplanktonic green alga</name>
    <name type="synonym">Chromulina pusilla</name>
    <dbReference type="NCBI Taxonomy" id="38833"/>
    <lineage>
        <taxon>Eukaryota</taxon>
        <taxon>Viridiplantae</taxon>
        <taxon>Chlorophyta</taxon>
        <taxon>Mamiellophyceae</taxon>
        <taxon>Mamiellales</taxon>
        <taxon>Mamiellaceae</taxon>
        <taxon>Micromonas</taxon>
    </lineage>
</organism>
<dbReference type="GO" id="GO:0005886">
    <property type="term" value="C:plasma membrane"/>
    <property type="evidence" value="ECO:0007669"/>
    <property type="project" value="TreeGrafter"/>
</dbReference>
<keyword evidence="4 7" id="KW-1133">Transmembrane helix</keyword>
<sequence length="208" mass="22796">MADGLQINPDKELKFRLELKKQIPTTIRLYNPTAAELAFKVKTTAPKKYCVKPNTGFIAPGATQIVHVIMQAQRDWPADVAGCKDKFLVQSVASGGVTDFTELFAKGKEGIKESKLRVAYTQPAPPPSPVPEGEEDTRTEDTAATAQSRMPSDVPGLQRELERFRIKNESLSADLNASLRTKDGAARGFSLLHLLITAIVAFIIGRYL</sequence>
<dbReference type="PROSITE" id="PS50202">
    <property type="entry name" value="MSP"/>
    <property type="match status" value="1"/>
</dbReference>
<evidence type="ECO:0000256" key="4">
    <source>
        <dbReference type="ARBA" id="ARBA00022989"/>
    </source>
</evidence>
<feature type="transmembrane region" description="Helical" evidence="7">
    <location>
        <begin position="188"/>
        <end position="207"/>
    </location>
</feature>
<feature type="domain" description="MSP" evidence="8">
    <location>
        <begin position="4"/>
        <end position="121"/>
    </location>
</feature>
<dbReference type="GO" id="GO:0090158">
    <property type="term" value="P:endoplasmic reticulum membrane organization"/>
    <property type="evidence" value="ECO:0007669"/>
    <property type="project" value="TreeGrafter"/>
</dbReference>
<dbReference type="PANTHER" id="PTHR10809">
    <property type="entry name" value="VESICLE-ASSOCIATED MEMBRANE PROTEIN-ASSOCIATED PROTEIN"/>
    <property type="match status" value="1"/>
</dbReference>
<dbReference type="InterPro" id="IPR016763">
    <property type="entry name" value="VAP"/>
</dbReference>
<protein>
    <recommendedName>
        <fullName evidence="8">MSP domain-containing protein</fullName>
    </recommendedName>
</protein>
<comment type="subcellular location">
    <subcellularLocation>
        <location evidence="1">Membrane</location>
        <topology evidence="1">Single-pass type IV membrane protein</topology>
    </subcellularLocation>
</comment>
<dbReference type="Pfam" id="PF00635">
    <property type="entry name" value="Motile_Sperm"/>
    <property type="match status" value="1"/>
</dbReference>
<accession>A0A7S0DFR2</accession>
<dbReference type="PANTHER" id="PTHR10809:SF6">
    <property type="entry name" value="AT11025P-RELATED"/>
    <property type="match status" value="1"/>
</dbReference>
<evidence type="ECO:0000256" key="1">
    <source>
        <dbReference type="ARBA" id="ARBA00004211"/>
    </source>
</evidence>
<evidence type="ECO:0000313" key="9">
    <source>
        <dbReference type="EMBL" id="CAD8451738.1"/>
    </source>
</evidence>
<gene>
    <name evidence="9" type="ORF">MSP1401_LOCUS12368</name>
</gene>
<dbReference type="EMBL" id="HBEN01014793">
    <property type="protein sequence ID" value="CAD8451738.1"/>
    <property type="molecule type" value="Transcribed_RNA"/>
</dbReference>
<feature type="region of interest" description="Disordered" evidence="6">
    <location>
        <begin position="120"/>
        <end position="153"/>
    </location>
</feature>
<evidence type="ECO:0000256" key="2">
    <source>
        <dbReference type="ARBA" id="ARBA00008932"/>
    </source>
</evidence>
<evidence type="ECO:0000256" key="7">
    <source>
        <dbReference type="SAM" id="Phobius"/>
    </source>
</evidence>
<reference evidence="9" key="1">
    <citation type="submission" date="2021-01" db="EMBL/GenBank/DDBJ databases">
        <authorList>
            <person name="Corre E."/>
            <person name="Pelletier E."/>
            <person name="Niang G."/>
            <person name="Scheremetjew M."/>
            <person name="Finn R."/>
            <person name="Kale V."/>
            <person name="Holt S."/>
            <person name="Cochrane G."/>
            <person name="Meng A."/>
            <person name="Brown T."/>
            <person name="Cohen L."/>
        </authorList>
    </citation>
    <scope>NUCLEOTIDE SEQUENCE</scope>
    <source>
        <strain evidence="9">CCAC1681</strain>
    </source>
</reference>
<dbReference type="InterPro" id="IPR013783">
    <property type="entry name" value="Ig-like_fold"/>
</dbReference>
<comment type="similarity">
    <text evidence="2">Belongs to the VAMP-associated protein (VAP) (TC 9.B.17) family.</text>
</comment>
<evidence type="ECO:0000256" key="6">
    <source>
        <dbReference type="SAM" id="MobiDB-lite"/>
    </source>
</evidence>
<keyword evidence="5 7" id="KW-0472">Membrane</keyword>
<dbReference type="InterPro" id="IPR000535">
    <property type="entry name" value="MSP_dom"/>
</dbReference>
<dbReference type="GO" id="GO:0061817">
    <property type="term" value="P:endoplasmic reticulum-plasma membrane tethering"/>
    <property type="evidence" value="ECO:0007669"/>
    <property type="project" value="TreeGrafter"/>
</dbReference>